<evidence type="ECO:0000256" key="1">
    <source>
        <dbReference type="SAM" id="SignalP"/>
    </source>
</evidence>
<sequence length="100" mass="10991">MRCILMLFFLVCICYGKEQVIYKASGGVLFDLVRGFPPKEGALELTKVEEGSDPASLPDGIYFVPEDVSLDGVEPTKLYVSKNKDKDVESEKKPVSTDGV</sequence>
<feature type="chain" id="PRO_5044882523" evidence="1">
    <location>
        <begin position="17"/>
        <end position="100"/>
    </location>
</feature>
<name>A0ABD0TPY1_LOXSC</name>
<dbReference type="Proteomes" id="UP001549921">
    <property type="component" value="Unassembled WGS sequence"/>
</dbReference>
<reference evidence="2 3" key="1">
    <citation type="submission" date="2024-06" db="EMBL/GenBank/DDBJ databases">
        <title>A chromosome-level genome assembly of beet webworm, Loxostege sticticalis.</title>
        <authorList>
            <person name="Zhang Y."/>
        </authorList>
    </citation>
    <scope>NUCLEOTIDE SEQUENCE [LARGE SCALE GENOMIC DNA]</scope>
    <source>
        <strain evidence="2">AQ028</strain>
        <tissue evidence="2">Male pupae</tissue>
    </source>
</reference>
<dbReference type="EMBL" id="JBEDNZ010000002">
    <property type="protein sequence ID" value="KAL0851428.1"/>
    <property type="molecule type" value="Genomic_DNA"/>
</dbReference>
<protein>
    <submittedName>
        <fullName evidence="2">Uncharacterized protein</fullName>
    </submittedName>
</protein>
<comment type="caution">
    <text evidence="2">The sequence shown here is derived from an EMBL/GenBank/DDBJ whole genome shotgun (WGS) entry which is preliminary data.</text>
</comment>
<accession>A0ABD0TPY1</accession>
<keyword evidence="1" id="KW-0732">Signal</keyword>
<evidence type="ECO:0000313" key="3">
    <source>
        <dbReference type="Proteomes" id="UP001549921"/>
    </source>
</evidence>
<dbReference type="AlphaFoldDB" id="A0ABD0TPY1"/>
<organism evidence="2 3">
    <name type="scientific">Loxostege sticticalis</name>
    <name type="common">Beet webworm moth</name>
    <dbReference type="NCBI Taxonomy" id="481309"/>
    <lineage>
        <taxon>Eukaryota</taxon>
        <taxon>Metazoa</taxon>
        <taxon>Ecdysozoa</taxon>
        <taxon>Arthropoda</taxon>
        <taxon>Hexapoda</taxon>
        <taxon>Insecta</taxon>
        <taxon>Pterygota</taxon>
        <taxon>Neoptera</taxon>
        <taxon>Endopterygota</taxon>
        <taxon>Lepidoptera</taxon>
        <taxon>Glossata</taxon>
        <taxon>Ditrysia</taxon>
        <taxon>Pyraloidea</taxon>
        <taxon>Crambidae</taxon>
        <taxon>Pyraustinae</taxon>
        <taxon>Loxostege</taxon>
    </lineage>
</organism>
<proteinExistence type="predicted"/>
<evidence type="ECO:0000313" key="2">
    <source>
        <dbReference type="EMBL" id="KAL0851428.1"/>
    </source>
</evidence>
<gene>
    <name evidence="2" type="ORF">ABMA28_007235</name>
</gene>
<feature type="signal peptide" evidence="1">
    <location>
        <begin position="1"/>
        <end position="16"/>
    </location>
</feature>